<evidence type="ECO:0000256" key="1">
    <source>
        <dbReference type="SAM" id="MobiDB-lite"/>
    </source>
</evidence>
<dbReference type="Gene3D" id="1.10.10.60">
    <property type="entry name" value="Homeodomain-like"/>
    <property type="match status" value="1"/>
</dbReference>
<organism evidence="3 4">
    <name type="scientific">Motilibacter rhizosphaerae</name>
    <dbReference type="NCBI Taxonomy" id="598652"/>
    <lineage>
        <taxon>Bacteria</taxon>
        <taxon>Bacillati</taxon>
        <taxon>Actinomycetota</taxon>
        <taxon>Actinomycetes</taxon>
        <taxon>Motilibacterales</taxon>
        <taxon>Motilibacteraceae</taxon>
        <taxon>Motilibacter</taxon>
    </lineage>
</organism>
<dbReference type="InterPro" id="IPR050900">
    <property type="entry name" value="Transposase_IS3/IS150/IS904"/>
</dbReference>
<dbReference type="Proteomes" id="UP000293638">
    <property type="component" value="Unassembled WGS sequence"/>
</dbReference>
<feature type="domain" description="Integrase catalytic" evidence="2">
    <location>
        <begin position="224"/>
        <end position="299"/>
    </location>
</feature>
<dbReference type="EMBL" id="SGXD01000008">
    <property type="protein sequence ID" value="RZS77936.1"/>
    <property type="molecule type" value="Genomic_DNA"/>
</dbReference>
<dbReference type="AlphaFoldDB" id="A0A4Q7N7C2"/>
<proteinExistence type="predicted"/>
<name>A0A4Q7N7C2_9ACTN</name>
<dbReference type="InterPro" id="IPR009057">
    <property type="entry name" value="Homeodomain-like_sf"/>
</dbReference>
<dbReference type="Gene3D" id="3.30.420.10">
    <property type="entry name" value="Ribonuclease H-like superfamily/Ribonuclease H"/>
    <property type="match status" value="1"/>
</dbReference>
<dbReference type="InterPro" id="IPR012337">
    <property type="entry name" value="RNaseH-like_sf"/>
</dbReference>
<dbReference type="InterPro" id="IPR036397">
    <property type="entry name" value="RNaseH_sf"/>
</dbReference>
<dbReference type="Pfam" id="PF00665">
    <property type="entry name" value="rve"/>
    <property type="match status" value="1"/>
</dbReference>
<dbReference type="SUPFAM" id="SSF46689">
    <property type="entry name" value="Homeodomain-like"/>
    <property type="match status" value="1"/>
</dbReference>
<dbReference type="GO" id="GO:0004803">
    <property type="term" value="F:transposase activity"/>
    <property type="evidence" value="ECO:0007669"/>
    <property type="project" value="InterPro"/>
</dbReference>
<dbReference type="Pfam" id="PF01527">
    <property type="entry name" value="HTH_Tnp_1"/>
    <property type="match status" value="1"/>
</dbReference>
<protein>
    <submittedName>
        <fullName evidence="3">Transposase</fullName>
    </submittedName>
</protein>
<keyword evidence="4" id="KW-1185">Reference proteome</keyword>
<feature type="compositionally biased region" description="Basic residues" evidence="1">
    <location>
        <begin position="147"/>
        <end position="163"/>
    </location>
</feature>
<evidence type="ECO:0000313" key="3">
    <source>
        <dbReference type="EMBL" id="RZS77936.1"/>
    </source>
</evidence>
<dbReference type="InterPro" id="IPR002514">
    <property type="entry name" value="Transposase_8"/>
</dbReference>
<dbReference type="InterPro" id="IPR001584">
    <property type="entry name" value="Integrase_cat-core"/>
</dbReference>
<dbReference type="GO" id="GO:0015074">
    <property type="term" value="P:DNA integration"/>
    <property type="evidence" value="ECO:0007669"/>
    <property type="project" value="InterPro"/>
</dbReference>
<comment type="caution">
    <text evidence="3">The sequence shown here is derived from an EMBL/GenBank/DDBJ whole genome shotgun (WGS) entry which is preliminary data.</text>
</comment>
<dbReference type="PANTHER" id="PTHR46889">
    <property type="entry name" value="TRANSPOSASE INSF FOR INSERTION SEQUENCE IS3B-RELATED"/>
    <property type="match status" value="1"/>
</dbReference>
<dbReference type="PANTHER" id="PTHR46889:SF4">
    <property type="entry name" value="TRANSPOSASE INSO FOR INSERTION SEQUENCE ELEMENT IS911B-RELATED"/>
    <property type="match status" value="1"/>
</dbReference>
<feature type="region of interest" description="Disordered" evidence="1">
    <location>
        <begin position="105"/>
        <end position="163"/>
    </location>
</feature>
<evidence type="ECO:0000259" key="2">
    <source>
        <dbReference type="Pfam" id="PF00665"/>
    </source>
</evidence>
<reference evidence="3 4" key="1">
    <citation type="submission" date="2019-02" db="EMBL/GenBank/DDBJ databases">
        <title>Genomic Encyclopedia of Type Strains, Phase IV (KMG-IV): sequencing the most valuable type-strain genomes for metagenomic binning, comparative biology and taxonomic classification.</title>
        <authorList>
            <person name="Goeker M."/>
        </authorList>
    </citation>
    <scope>NUCLEOTIDE SEQUENCE [LARGE SCALE GENOMIC DNA]</scope>
    <source>
        <strain evidence="3 4">DSM 45622</strain>
    </source>
</reference>
<accession>A0A4Q7N7C2</accession>
<evidence type="ECO:0000313" key="4">
    <source>
        <dbReference type="Proteomes" id="UP000293638"/>
    </source>
</evidence>
<dbReference type="GO" id="GO:0003677">
    <property type="term" value="F:DNA binding"/>
    <property type="evidence" value="ECO:0007669"/>
    <property type="project" value="InterPro"/>
</dbReference>
<dbReference type="SUPFAM" id="SSF53098">
    <property type="entry name" value="Ribonuclease H-like"/>
    <property type="match status" value="1"/>
</dbReference>
<feature type="region of interest" description="Disordered" evidence="1">
    <location>
        <begin position="319"/>
        <end position="356"/>
    </location>
</feature>
<feature type="region of interest" description="Disordered" evidence="1">
    <location>
        <begin position="49"/>
        <end position="71"/>
    </location>
</feature>
<gene>
    <name evidence="3" type="ORF">EV189_3976</name>
</gene>
<sequence length="397" mass="42874">MPTPYPKEFREDVIKVARQGDQSIAKVARSSGVSESCLSRWLRIADRDDARAAGGAPGAPSSGGGDESAELRELRRRTKQLEQENEILRRATAYFARDVLQNDVPAGSRARRRRHPGDPLVPGPRVLSPGVLRVVRRAGEPAGLGRRPPHQRRPRGPPRRPRVRLPVHHRPALAARGHIASRNRVNRLCTQQGFFSAHSRKRGTGRRPGPPVRDDLVTREFTASRVDELWLTDITEHPTAEGKLYLCAIKDACSTRIVGYSIDIRMTAELAVNALRNAIALRRPAPGTVVHSDRGSQGGLNRSSQHLVIVEVCGGASSTGSGPGGAAGDEVTGPAVSRAGGGAGVLATDRTGQEQRGRVARCRRVHAGRCALVSRGWRDAAAEPGRAVRPLPVPRRA</sequence>
<feature type="compositionally biased region" description="Gly residues" evidence="1">
    <location>
        <begin position="55"/>
        <end position="66"/>
    </location>
</feature>
<dbReference type="GO" id="GO:0006313">
    <property type="term" value="P:DNA transposition"/>
    <property type="evidence" value="ECO:0007669"/>
    <property type="project" value="InterPro"/>
</dbReference>